<dbReference type="Gene3D" id="3.30.1360.180">
    <property type="match status" value="1"/>
</dbReference>
<dbReference type="InterPro" id="IPR002591">
    <property type="entry name" value="Phosphodiest/P_Trfase"/>
</dbReference>
<dbReference type="PANTHER" id="PTHR10151:SF120">
    <property type="entry name" value="BIS(5'-ADENOSYL)-TRIPHOSPHATASE"/>
    <property type="match status" value="1"/>
</dbReference>
<dbReference type="SUPFAM" id="SSF53649">
    <property type="entry name" value="Alkaline phosphatase-like"/>
    <property type="match status" value="1"/>
</dbReference>
<proteinExistence type="predicted"/>
<organism evidence="2 3">
    <name type="scientific">Pseudoalteromonas atlantica</name>
    <name type="common">Alteromonas atlantica</name>
    <dbReference type="NCBI Taxonomy" id="288"/>
    <lineage>
        <taxon>Bacteria</taxon>
        <taxon>Pseudomonadati</taxon>
        <taxon>Pseudomonadota</taxon>
        <taxon>Gammaproteobacteria</taxon>
        <taxon>Alteromonadales</taxon>
        <taxon>Pseudoalteromonadaceae</taxon>
        <taxon>Pseudoalteromonas</taxon>
    </lineage>
</organism>
<accession>A0ABQ0UGN3</accession>
<dbReference type="Pfam" id="PF01663">
    <property type="entry name" value="Phosphodiest"/>
    <property type="match status" value="1"/>
</dbReference>
<dbReference type="InterPro" id="IPR017850">
    <property type="entry name" value="Alkaline_phosphatase_core_sf"/>
</dbReference>
<feature type="signal peptide" evidence="1">
    <location>
        <begin position="1"/>
        <end position="23"/>
    </location>
</feature>
<keyword evidence="1" id="KW-0732">Signal</keyword>
<comment type="caution">
    <text evidence="2">The sequence shown here is derived from an EMBL/GenBank/DDBJ whole genome shotgun (WGS) entry which is preliminary data.</text>
</comment>
<dbReference type="CDD" id="cd16018">
    <property type="entry name" value="Enpp"/>
    <property type="match status" value="1"/>
</dbReference>
<dbReference type="EMBL" id="BJUT01000039">
    <property type="protein sequence ID" value="GEK77615.1"/>
    <property type="molecule type" value="Genomic_DNA"/>
</dbReference>
<protein>
    <submittedName>
        <fullName evidence="2">Alkaline phosphatase family protein</fullName>
    </submittedName>
</protein>
<evidence type="ECO:0000256" key="1">
    <source>
        <dbReference type="SAM" id="SignalP"/>
    </source>
</evidence>
<evidence type="ECO:0000313" key="3">
    <source>
        <dbReference type="Proteomes" id="UP000321189"/>
    </source>
</evidence>
<sequence length="407" mass="45600">MKYVFLKAMMLAFLVLTSQAAYAAKEQTVVLISIDGMRWDYIEKHGAPNLKAMAAKGVRAQKLMPVYPTKTFPNHISIITGLLPVNHGIVDNNFCDKARKNECYSMGKGMRDSTWVNGIPLWNLAKMQGLKSATYFWPESDARFNGMTPDYYFHYSKYSEYQGRVDLIIQWLSLPKAQRPRFVASYFSLVDSMGHEFGPDAPQTRDAVKQLDELMGQLQTRLSKLEQEINLVIVSDHGMAHVNPEQSIDVSTLPQNDNFIVKNTGPRLLIYAKPAVTSEQITTYKQRLQQAANERYTVLNDEQLAGYHYNKGTRVGDIVVQTNAPAVFTNEGKAMYLGTHGYAYTDDMAATLIAVGPAFKQGLSLEKVNNLDIYPVLAKVMGLKLLSKVDGDGKTLMPAIKQKIVVH</sequence>
<evidence type="ECO:0000313" key="2">
    <source>
        <dbReference type="EMBL" id="GEK77615.1"/>
    </source>
</evidence>
<dbReference type="Proteomes" id="UP000321189">
    <property type="component" value="Unassembled WGS sequence"/>
</dbReference>
<dbReference type="PANTHER" id="PTHR10151">
    <property type="entry name" value="ECTONUCLEOTIDE PYROPHOSPHATASE/PHOSPHODIESTERASE"/>
    <property type="match status" value="1"/>
</dbReference>
<name>A0ABQ0UGN3_PSEAF</name>
<feature type="chain" id="PRO_5047044758" evidence="1">
    <location>
        <begin position="24"/>
        <end position="407"/>
    </location>
</feature>
<dbReference type="RefSeq" id="WP_154945716.1">
    <property type="nucleotide sequence ID" value="NZ_BJUT01000039.1"/>
</dbReference>
<dbReference type="Gene3D" id="3.40.720.10">
    <property type="entry name" value="Alkaline Phosphatase, subunit A"/>
    <property type="match status" value="1"/>
</dbReference>
<gene>
    <name evidence="2" type="ORF">PAT01_29190</name>
</gene>
<keyword evidence="3" id="KW-1185">Reference proteome</keyword>
<reference evidence="2 3" key="1">
    <citation type="submission" date="2019-07" db="EMBL/GenBank/DDBJ databases">
        <title>Whole genome shotgun sequence of Pseudoalteromonas atlantica NBRC 103033.</title>
        <authorList>
            <person name="Hosoyama A."/>
            <person name="Uohara A."/>
            <person name="Ohji S."/>
            <person name="Ichikawa N."/>
        </authorList>
    </citation>
    <scope>NUCLEOTIDE SEQUENCE [LARGE SCALE GENOMIC DNA]</scope>
    <source>
        <strain evidence="2 3">NBRC 103033</strain>
    </source>
</reference>